<keyword evidence="2" id="KW-0472">Membrane</keyword>
<dbReference type="PROSITE" id="PS50234">
    <property type="entry name" value="VWFA"/>
    <property type="match status" value="1"/>
</dbReference>
<evidence type="ECO:0000259" key="3">
    <source>
        <dbReference type="PROSITE" id="PS50234"/>
    </source>
</evidence>
<name>A0A3N2C421_9MICO</name>
<keyword evidence="5" id="KW-1185">Reference proteome</keyword>
<sequence length="346" mass="36521">MTINPVLPIWAVVVLGTVLAAFAVWQFLAGVRRPGAWHWIARLAMVVVLVIIALRPTIPGNHRPPSAMGDLDVYFVVDTTSSMAAEDWSDETASGTDENGAPKPPTRLDGAKADITGIADRLAGARYALVTFDAVAVQRMPLTTDATALRSAAEAMTQEITTYSRGSSIDAPVEFMTTLLTQAEEQEPGRNRIMFYLGDGEQTSGAAPGSFESIAPLIGGGGVLGYGTEAGGTMREFSGYQDGSVRYIQDYSTGEPAVSRLDPGALETIASQLGVEAEIRTPGASLDDALDGLAVGGVTVEDEVDIRRTDELYWVFALGFGVLLLTELPGLVGALGELRRTKGGQA</sequence>
<accession>A0A3N2C421</accession>
<keyword evidence="2" id="KW-1133">Transmembrane helix</keyword>
<protein>
    <submittedName>
        <fullName evidence="4">Ca-activated chloride channel family protein</fullName>
    </submittedName>
</protein>
<dbReference type="EMBL" id="RKHL01000001">
    <property type="protein sequence ID" value="ROR82267.1"/>
    <property type="molecule type" value="Genomic_DNA"/>
</dbReference>
<keyword evidence="2" id="KW-0812">Transmembrane</keyword>
<dbReference type="AlphaFoldDB" id="A0A3N2C421"/>
<dbReference type="Proteomes" id="UP000266915">
    <property type="component" value="Unassembled WGS sequence"/>
</dbReference>
<dbReference type="Gene3D" id="3.40.50.410">
    <property type="entry name" value="von Willebrand factor, type A domain"/>
    <property type="match status" value="1"/>
</dbReference>
<dbReference type="InterPro" id="IPR036465">
    <property type="entry name" value="vWFA_dom_sf"/>
</dbReference>
<reference evidence="4 5" key="1">
    <citation type="submission" date="2018-11" db="EMBL/GenBank/DDBJ databases">
        <title>Sequencing the genomes of 1000 actinobacteria strains.</title>
        <authorList>
            <person name="Klenk H.-P."/>
        </authorList>
    </citation>
    <scope>NUCLEOTIDE SEQUENCE [LARGE SCALE GENOMIC DNA]</scope>
    <source>
        <strain evidence="4 5">DSM 14012</strain>
    </source>
</reference>
<proteinExistence type="predicted"/>
<feature type="transmembrane region" description="Helical" evidence="2">
    <location>
        <begin position="6"/>
        <end position="28"/>
    </location>
</feature>
<comment type="caution">
    <text evidence="4">The sequence shown here is derived from an EMBL/GenBank/DDBJ whole genome shotgun (WGS) entry which is preliminary data.</text>
</comment>
<evidence type="ECO:0000256" key="1">
    <source>
        <dbReference type="SAM" id="MobiDB-lite"/>
    </source>
</evidence>
<dbReference type="InterPro" id="IPR002035">
    <property type="entry name" value="VWF_A"/>
</dbReference>
<organism evidence="4 5">
    <name type="scientific">Plantibacter flavus</name>
    <dbReference type="NCBI Taxonomy" id="150123"/>
    <lineage>
        <taxon>Bacteria</taxon>
        <taxon>Bacillati</taxon>
        <taxon>Actinomycetota</taxon>
        <taxon>Actinomycetes</taxon>
        <taxon>Micrococcales</taxon>
        <taxon>Microbacteriaceae</taxon>
        <taxon>Plantibacter</taxon>
    </lineage>
</organism>
<gene>
    <name evidence="4" type="ORF">EDD42_2355</name>
</gene>
<feature type="transmembrane region" description="Helical" evidence="2">
    <location>
        <begin position="40"/>
        <end position="58"/>
    </location>
</feature>
<evidence type="ECO:0000256" key="2">
    <source>
        <dbReference type="SAM" id="Phobius"/>
    </source>
</evidence>
<dbReference type="RefSeq" id="WP_085513176.1">
    <property type="nucleotide sequence ID" value="NZ_FXAP01000005.1"/>
</dbReference>
<dbReference type="SUPFAM" id="SSF53300">
    <property type="entry name" value="vWA-like"/>
    <property type="match status" value="1"/>
</dbReference>
<feature type="transmembrane region" description="Helical" evidence="2">
    <location>
        <begin position="312"/>
        <end position="335"/>
    </location>
</feature>
<dbReference type="Pfam" id="PF13519">
    <property type="entry name" value="VWA_2"/>
    <property type="match status" value="1"/>
</dbReference>
<evidence type="ECO:0000313" key="4">
    <source>
        <dbReference type="EMBL" id="ROR82267.1"/>
    </source>
</evidence>
<feature type="domain" description="VWFA" evidence="3">
    <location>
        <begin position="72"/>
        <end position="273"/>
    </location>
</feature>
<evidence type="ECO:0000313" key="5">
    <source>
        <dbReference type="Proteomes" id="UP000266915"/>
    </source>
</evidence>
<feature type="region of interest" description="Disordered" evidence="1">
    <location>
        <begin position="87"/>
        <end position="109"/>
    </location>
</feature>
<dbReference type="SMART" id="SM00327">
    <property type="entry name" value="VWA"/>
    <property type="match status" value="1"/>
</dbReference>